<evidence type="ECO:0000313" key="11">
    <source>
        <dbReference type="EMBL" id="OIQ78278.1"/>
    </source>
</evidence>
<keyword evidence="4 8" id="KW-0812">Transmembrane</keyword>
<feature type="transmembrane region" description="Helical" evidence="8">
    <location>
        <begin position="19"/>
        <end position="37"/>
    </location>
</feature>
<evidence type="ECO:0000259" key="9">
    <source>
        <dbReference type="Pfam" id="PF01545"/>
    </source>
</evidence>
<dbReference type="InterPro" id="IPR002524">
    <property type="entry name" value="Cation_efflux"/>
</dbReference>
<evidence type="ECO:0000256" key="6">
    <source>
        <dbReference type="ARBA" id="ARBA00023065"/>
    </source>
</evidence>
<keyword evidence="7 8" id="KW-0472">Membrane</keyword>
<keyword evidence="6" id="KW-0406">Ion transport</keyword>
<evidence type="ECO:0000256" key="1">
    <source>
        <dbReference type="ARBA" id="ARBA00004141"/>
    </source>
</evidence>
<keyword evidence="3" id="KW-0813">Transport</keyword>
<comment type="similarity">
    <text evidence="2">Belongs to the cation diffusion facilitator (CDF) transporter (TC 2.A.4) family. SLC30A subfamily.</text>
</comment>
<protein>
    <submittedName>
        <fullName evidence="11">Cobalt-zinc-cadmium resistance protein CzcD</fullName>
    </submittedName>
</protein>
<comment type="subcellular location">
    <subcellularLocation>
        <location evidence="1">Membrane</location>
        <topology evidence="1">Multi-pass membrane protein</topology>
    </subcellularLocation>
</comment>
<proteinExistence type="inferred from homology"/>
<dbReference type="InterPro" id="IPR027469">
    <property type="entry name" value="Cation_efflux_TMD_sf"/>
</dbReference>
<name>A0A1J5Q3M0_9ZZZZ</name>
<evidence type="ECO:0000256" key="2">
    <source>
        <dbReference type="ARBA" id="ARBA00008873"/>
    </source>
</evidence>
<keyword evidence="5 8" id="KW-1133">Transmembrane helix</keyword>
<evidence type="ECO:0000256" key="3">
    <source>
        <dbReference type="ARBA" id="ARBA00022448"/>
    </source>
</evidence>
<evidence type="ECO:0000256" key="5">
    <source>
        <dbReference type="ARBA" id="ARBA00022989"/>
    </source>
</evidence>
<dbReference type="SUPFAM" id="SSF161111">
    <property type="entry name" value="Cation efflux protein transmembrane domain-like"/>
    <property type="match status" value="1"/>
</dbReference>
<dbReference type="Pfam" id="PF16916">
    <property type="entry name" value="ZT_dimer"/>
    <property type="match status" value="1"/>
</dbReference>
<feature type="domain" description="Cation efflux protein cytoplasmic" evidence="10">
    <location>
        <begin position="212"/>
        <end position="290"/>
    </location>
</feature>
<dbReference type="GO" id="GO:0005886">
    <property type="term" value="C:plasma membrane"/>
    <property type="evidence" value="ECO:0007669"/>
    <property type="project" value="TreeGrafter"/>
</dbReference>
<organism evidence="11">
    <name type="scientific">mine drainage metagenome</name>
    <dbReference type="NCBI Taxonomy" id="410659"/>
    <lineage>
        <taxon>unclassified sequences</taxon>
        <taxon>metagenomes</taxon>
        <taxon>ecological metagenomes</taxon>
    </lineage>
</organism>
<evidence type="ECO:0000256" key="4">
    <source>
        <dbReference type="ARBA" id="ARBA00022692"/>
    </source>
</evidence>
<feature type="domain" description="Cation efflux protein transmembrane" evidence="9">
    <location>
        <begin position="19"/>
        <end position="208"/>
    </location>
</feature>
<dbReference type="EMBL" id="MLJW01001432">
    <property type="protein sequence ID" value="OIQ78278.1"/>
    <property type="molecule type" value="Genomic_DNA"/>
</dbReference>
<feature type="transmembrane region" description="Helical" evidence="8">
    <location>
        <begin position="84"/>
        <end position="103"/>
    </location>
</feature>
<feature type="transmembrane region" description="Helical" evidence="8">
    <location>
        <begin position="151"/>
        <end position="171"/>
    </location>
</feature>
<dbReference type="SUPFAM" id="SSF160240">
    <property type="entry name" value="Cation efflux protein cytoplasmic domain-like"/>
    <property type="match status" value="1"/>
</dbReference>
<feature type="transmembrane region" description="Helical" evidence="8">
    <location>
        <begin position="177"/>
        <end position="194"/>
    </location>
</feature>
<dbReference type="AlphaFoldDB" id="A0A1J5Q3M0"/>
<reference evidence="11" key="1">
    <citation type="submission" date="2016-10" db="EMBL/GenBank/DDBJ databases">
        <title>Sequence of Gallionella enrichment culture.</title>
        <authorList>
            <person name="Poehlein A."/>
            <person name="Muehling M."/>
            <person name="Daniel R."/>
        </authorList>
    </citation>
    <scope>NUCLEOTIDE SEQUENCE</scope>
</reference>
<gene>
    <name evidence="11" type="primary">czcD_15</name>
    <name evidence="11" type="ORF">GALL_400200</name>
</gene>
<feature type="transmembrane region" description="Helical" evidence="8">
    <location>
        <begin position="115"/>
        <end position="139"/>
    </location>
</feature>
<dbReference type="PANTHER" id="PTHR11562:SF17">
    <property type="entry name" value="RE54080P-RELATED"/>
    <property type="match status" value="1"/>
</dbReference>
<dbReference type="NCBIfam" id="TIGR01297">
    <property type="entry name" value="CDF"/>
    <property type="match status" value="1"/>
</dbReference>
<dbReference type="InterPro" id="IPR058533">
    <property type="entry name" value="Cation_efflux_TM"/>
</dbReference>
<dbReference type="PANTHER" id="PTHR11562">
    <property type="entry name" value="CATION EFFLUX PROTEIN/ ZINC TRANSPORTER"/>
    <property type="match status" value="1"/>
</dbReference>
<evidence type="ECO:0000256" key="8">
    <source>
        <dbReference type="SAM" id="Phobius"/>
    </source>
</evidence>
<accession>A0A1J5Q3M0</accession>
<sequence length="302" mass="32208">MGTGHSHTAASGHKGRLRLVFGISLTIMLVELVGSLLTRSVALLAEAGHVLTDVAGLAFSLIAISLAQRPATARRTYGWQRAEILAAMLNAFLLMGVGVFIIVESIRRLISPSEVAANDMIAFALLALVGNAAAVWLLVSGQRKSLNIRGAYLEVLSDLIGSGVVVIASVIIKLTRLHTIDAIAGLIIGAMILPRTWKLLREALDVLVEATPKHIDLDVVREHLLDVEGVVDVHDLHAWTITSGVPVLSAHVVTSDTLDATLLGGALLDKLGACVSDHFDIEHSTFQLEPSGHIEHEGKMHD</sequence>
<feature type="transmembrane region" description="Helical" evidence="8">
    <location>
        <begin position="43"/>
        <end position="64"/>
    </location>
</feature>
<dbReference type="InterPro" id="IPR050681">
    <property type="entry name" value="CDF/SLC30A"/>
</dbReference>
<evidence type="ECO:0000259" key="10">
    <source>
        <dbReference type="Pfam" id="PF16916"/>
    </source>
</evidence>
<dbReference type="InterPro" id="IPR027470">
    <property type="entry name" value="Cation_efflux_CTD"/>
</dbReference>
<comment type="caution">
    <text evidence="11">The sequence shown here is derived from an EMBL/GenBank/DDBJ whole genome shotgun (WGS) entry which is preliminary data.</text>
</comment>
<dbReference type="GO" id="GO:0005385">
    <property type="term" value="F:zinc ion transmembrane transporter activity"/>
    <property type="evidence" value="ECO:0007669"/>
    <property type="project" value="TreeGrafter"/>
</dbReference>
<dbReference type="Gene3D" id="1.20.1510.10">
    <property type="entry name" value="Cation efflux protein transmembrane domain"/>
    <property type="match status" value="1"/>
</dbReference>
<evidence type="ECO:0000256" key="7">
    <source>
        <dbReference type="ARBA" id="ARBA00023136"/>
    </source>
</evidence>
<dbReference type="Pfam" id="PF01545">
    <property type="entry name" value="Cation_efflux"/>
    <property type="match status" value="1"/>
</dbReference>
<dbReference type="InterPro" id="IPR036837">
    <property type="entry name" value="Cation_efflux_CTD_sf"/>
</dbReference>